<accession>A0A2Z5R0Q8</accession>
<dbReference type="KEGG" id="raj:RA11412_1775"/>
<sequence length="45" mass="4900">MGFAGESIGFEILAAVVMEKPLAIVGFPYKNPLYCRYIADSNVGF</sequence>
<evidence type="ECO:0000313" key="1">
    <source>
        <dbReference type="EMBL" id="BAV88074.1"/>
    </source>
</evidence>
<proteinExistence type="predicted"/>
<organism evidence="1 2">
    <name type="scientific">Rothia aeria</name>
    <dbReference type="NCBI Taxonomy" id="172042"/>
    <lineage>
        <taxon>Bacteria</taxon>
        <taxon>Bacillati</taxon>
        <taxon>Actinomycetota</taxon>
        <taxon>Actinomycetes</taxon>
        <taxon>Micrococcales</taxon>
        <taxon>Micrococcaceae</taxon>
        <taxon>Rothia</taxon>
    </lineage>
</organism>
<name>A0A2Z5R0Q8_9MICC</name>
<dbReference type="AlphaFoldDB" id="A0A2Z5R0Q8"/>
<evidence type="ECO:0000313" key="2">
    <source>
        <dbReference type="Proteomes" id="UP000250241"/>
    </source>
</evidence>
<protein>
    <submittedName>
        <fullName evidence="1">Uncharacterized protein</fullName>
    </submittedName>
</protein>
<gene>
    <name evidence="1" type="ORF">RA11412_1775</name>
</gene>
<dbReference type="EMBL" id="AP017895">
    <property type="protein sequence ID" value="BAV88074.1"/>
    <property type="molecule type" value="Genomic_DNA"/>
</dbReference>
<dbReference type="Proteomes" id="UP000250241">
    <property type="component" value="Chromosome"/>
</dbReference>
<reference evidence="1 2" key="1">
    <citation type="submission" date="2016-10" db="EMBL/GenBank/DDBJ databases">
        <title>Genome sequence of Rothia aeria strain JCM11412.</title>
        <authorList>
            <person name="Nambu T."/>
        </authorList>
    </citation>
    <scope>NUCLEOTIDE SEQUENCE [LARGE SCALE GENOMIC DNA]</scope>
    <source>
        <strain evidence="1 2">JCM 11412</strain>
    </source>
</reference>
<keyword evidence="2" id="KW-1185">Reference proteome</keyword>